<dbReference type="Proteomes" id="UP000534294">
    <property type="component" value="Unassembled WGS sequence"/>
</dbReference>
<dbReference type="SUPFAM" id="SSF143880">
    <property type="entry name" value="NE0471 N-terminal domain-like"/>
    <property type="match status" value="1"/>
</dbReference>
<dbReference type="InterPro" id="IPR018841">
    <property type="entry name" value="DUF2442"/>
</dbReference>
<reference evidence="1 2" key="1">
    <citation type="submission" date="2020-08" db="EMBL/GenBank/DDBJ databases">
        <title>Genomic Encyclopedia of Type Strains, Phase IV (KMG-IV): sequencing the most valuable type-strain genomes for metagenomic binning, comparative biology and taxonomic classification.</title>
        <authorList>
            <person name="Goeker M."/>
        </authorList>
    </citation>
    <scope>NUCLEOTIDE SEQUENCE [LARGE SCALE GENOMIC DNA]</scope>
    <source>
        <strain evidence="1 2">DSM 12251</strain>
    </source>
</reference>
<sequence>MSIITTTPVSLEACEVSSLRVTGPHRVSLHFRDGYVSDLDFADYGNEGGPLRRALSDPGLFAEAYLAYGIVSWPNGYDIAPETLRRYAQQGFIG</sequence>
<organism evidence="1 2">
    <name type="scientific">Prosthecobacter dejongeii</name>
    <dbReference type="NCBI Taxonomy" id="48465"/>
    <lineage>
        <taxon>Bacteria</taxon>
        <taxon>Pseudomonadati</taxon>
        <taxon>Verrucomicrobiota</taxon>
        <taxon>Verrucomicrobiia</taxon>
        <taxon>Verrucomicrobiales</taxon>
        <taxon>Verrucomicrobiaceae</taxon>
        <taxon>Prosthecobacter</taxon>
    </lineage>
</organism>
<name>A0A7W7YP80_9BACT</name>
<dbReference type="Pfam" id="PF10387">
    <property type="entry name" value="DUF2442"/>
    <property type="match status" value="1"/>
</dbReference>
<dbReference type="Gene3D" id="3.30.2020.10">
    <property type="entry name" value="NE0471-like N-terminal domain"/>
    <property type="match status" value="1"/>
</dbReference>
<dbReference type="AlphaFoldDB" id="A0A7W7YP80"/>
<evidence type="ECO:0008006" key="3">
    <source>
        <dbReference type="Google" id="ProtNLM"/>
    </source>
</evidence>
<keyword evidence="2" id="KW-1185">Reference proteome</keyword>
<comment type="caution">
    <text evidence="1">The sequence shown here is derived from an EMBL/GenBank/DDBJ whole genome shotgun (WGS) entry which is preliminary data.</text>
</comment>
<dbReference type="InterPro" id="IPR036782">
    <property type="entry name" value="NE0471-like_N"/>
</dbReference>
<gene>
    <name evidence="1" type="ORF">HNQ64_003957</name>
</gene>
<dbReference type="EMBL" id="JACHIF010000009">
    <property type="protein sequence ID" value="MBB5039682.1"/>
    <property type="molecule type" value="Genomic_DNA"/>
</dbReference>
<evidence type="ECO:0000313" key="2">
    <source>
        <dbReference type="Proteomes" id="UP000534294"/>
    </source>
</evidence>
<evidence type="ECO:0000313" key="1">
    <source>
        <dbReference type="EMBL" id="MBB5039682.1"/>
    </source>
</evidence>
<protein>
    <recommendedName>
        <fullName evidence="3">DUF2442 domain-containing protein</fullName>
    </recommendedName>
</protein>
<proteinExistence type="predicted"/>
<accession>A0A7W7YP80</accession>
<dbReference type="RefSeq" id="WP_184211698.1">
    <property type="nucleotide sequence ID" value="NZ_JACHIF010000009.1"/>
</dbReference>